<dbReference type="InterPro" id="IPR050369">
    <property type="entry name" value="RBOH/FRE"/>
</dbReference>
<dbReference type="GeneTree" id="ENSGT00940000165729"/>
<dbReference type="Proteomes" id="UP000314980">
    <property type="component" value="Unassembled WGS sequence"/>
</dbReference>
<dbReference type="GO" id="GO:0006952">
    <property type="term" value="P:defense response"/>
    <property type="evidence" value="ECO:0007669"/>
    <property type="project" value="TreeGrafter"/>
</dbReference>
<feature type="transmembrane region" description="Helical" evidence="10">
    <location>
        <begin position="53"/>
        <end position="79"/>
    </location>
</feature>
<evidence type="ECO:0000256" key="7">
    <source>
        <dbReference type="ARBA" id="ARBA00023004"/>
    </source>
</evidence>
<dbReference type="CDD" id="cd06186">
    <property type="entry name" value="NOX_Duox_like_FAD_NADP"/>
    <property type="match status" value="1"/>
</dbReference>
<dbReference type="GO" id="GO:0042554">
    <property type="term" value="P:superoxide anion generation"/>
    <property type="evidence" value="ECO:0007669"/>
    <property type="project" value="TreeGrafter"/>
</dbReference>
<proteinExistence type="predicted"/>
<evidence type="ECO:0000256" key="2">
    <source>
        <dbReference type="ARBA" id="ARBA00022617"/>
    </source>
</evidence>
<reference evidence="12" key="2">
    <citation type="submission" date="2025-08" db="UniProtKB">
        <authorList>
            <consortium name="Ensembl"/>
        </authorList>
    </citation>
    <scope>IDENTIFICATION</scope>
</reference>
<feature type="transmembrane region" description="Helical" evidence="10">
    <location>
        <begin position="12"/>
        <end position="33"/>
    </location>
</feature>
<gene>
    <name evidence="12" type="primary">nox1</name>
</gene>
<dbReference type="InterPro" id="IPR000778">
    <property type="entry name" value="Cyt_b245_heavy_chain"/>
</dbReference>
<dbReference type="PRINTS" id="PR00466">
    <property type="entry name" value="GP91PHOX"/>
</dbReference>
<keyword evidence="8 10" id="KW-0472">Membrane</keyword>
<keyword evidence="5 10" id="KW-1133">Transmembrane helix</keyword>
<dbReference type="PANTHER" id="PTHR11972">
    <property type="entry name" value="NADPH OXIDASE"/>
    <property type="match status" value="1"/>
</dbReference>
<evidence type="ECO:0000256" key="10">
    <source>
        <dbReference type="SAM" id="Phobius"/>
    </source>
</evidence>
<feature type="domain" description="FAD-binding FR-type" evidence="11">
    <location>
        <begin position="283"/>
        <end position="398"/>
    </location>
</feature>
<dbReference type="SUPFAM" id="SSF52343">
    <property type="entry name" value="Ferredoxin reductase-like, C-terminal NADP-linked domain"/>
    <property type="match status" value="1"/>
</dbReference>
<evidence type="ECO:0000259" key="11">
    <source>
        <dbReference type="PROSITE" id="PS51384"/>
    </source>
</evidence>
<dbReference type="AlphaFoldDB" id="A0A4W6ECF7"/>
<keyword evidence="13" id="KW-1185">Reference proteome</keyword>
<dbReference type="InterPro" id="IPR013130">
    <property type="entry name" value="Fe3_Rdtase_TM_dom"/>
</dbReference>
<evidence type="ECO:0000256" key="5">
    <source>
        <dbReference type="ARBA" id="ARBA00022989"/>
    </source>
</evidence>
<dbReference type="GO" id="GO:0016175">
    <property type="term" value="F:superoxide-generating NAD(P)H oxidase activity"/>
    <property type="evidence" value="ECO:0007669"/>
    <property type="project" value="TreeGrafter"/>
</dbReference>
<dbReference type="SFLD" id="SFLDG01168">
    <property type="entry name" value="Ferric_reductase_subgroup_(FRE"/>
    <property type="match status" value="1"/>
</dbReference>
<dbReference type="InterPro" id="IPR013112">
    <property type="entry name" value="FAD-bd_8"/>
</dbReference>
<reference evidence="12" key="3">
    <citation type="submission" date="2025-09" db="UniProtKB">
        <authorList>
            <consortium name="Ensembl"/>
        </authorList>
    </citation>
    <scope>IDENTIFICATION</scope>
</reference>
<name>A0A4W6ECF7_LATCA</name>
<comment type="subcellular location">
    <subcellularLocation>
        <location evidence="1">Membrane</location>
        <topology evidence="1">Multi-pass membrane protein</topology>
    </subcellularLocation>
</comment>
<keyword evidence="6" id="KW-0560">Oxidoreductase</keyword>
<evidence type="ECO:0000256" key="3">
    <source>
        <dbReference type="ARBA" id="ARBA00022692"/>
    </source>
</evidence>
<dbReference type="InterPro" id="IPR017927">
    <property type="entry name" value="FAD-bd_FR_type"/>
</dbReference>
<dbReference type="GO" id="GO:0046872">
    <property type="term" value="F:metal ion binding"/>
    <property type="evidence" value="ECO:0007669"/>
    <property type="project" value="UniProtKB-KW"/>
</dbReference>
<dbReference type="Pfam" id="PF08030">
    <property type="entry name" value="NAD_binding_6"/>
    <property type="match status" value="1"/>
</dbReference>
<evidence type="ECO:0000313" key="12">
    <source>
        <dbReference type="Ensembl" id="ENSLCAP00010034939.1"/>
    </source>
</evidence>
<organism evidence="12 13">
    <name type="scientific">Lates calcarifer</name>
    <name type="common">Barramundi</name>
    <name type="synonym">Holocentrus calcarifer</name>
    <dbReference type="NCBI Taxonomy" id="8187"/>
    <lineage>
        <taxon>Eukaryota</taxon>
        <taxon>Metazoa</taxon>
        <taxon>Chordata</taxon>
        <taxon>Craniata</taxon>
        <taxon>Vertebrata</taxon>
        <taxon>Euteleostomi</taxon>
        <taxon>Actinopterygii</taxon>
        <taxon>Neopterygii</taxon>
        <taxon>Teleostei</taxon>
        <taxon>Neoteleostei</taxon>
        <taxon>Acanthomorphata</taxon>
        <taxon>Carangaria</taxon>
        <taxon>Carangaria incertae sedis</taxon>
        <taxon>Centropomidae</taxon>
        <taxon>Lates</taxon>
    </lineage>
</organism>
<evidence type="ECO:0000256" key="8">
    <source>
        <dbReference type="ARBA" id="ARBA00023136"/>
    </source>
</evidence>
<keyword evidence="7" id="KW-0408">Iron</keyword>
<dbReference type="Ensembl" id="ENSLCAT00010035757.1">
    <property type="protein sequence ID" value="ENSLCAP00010034939.1"/>
    <property type="gene ID" value="ENSLCAG00010016359.1"/>
</dbReference>
<dbReference type="Gene3D" id="3.40.50.80">
    <property type="entry name" value="Nucleotide-binding domain of ferredoxin-NADP reductase (FNR) module"/>
    <property type="match status" value="1"/>
</dbReference>
<dbReference type="InterPro" id="IPR039261">
    <property type="entry name" value="FNR_nucleotide-bd"/>
</dbReference>
<protein>
    <submittedName>
        <fullName evidence="12">NADPH oxidase 1</fullName>
    </submittedName>
</protein>
<evidence type="ECO:0000256" key="4">
    <source>
        <dbReference type="ARBA" id="ARBA00022723"/>
    </source>
</evidence>
<evidence type="ECO:0000256" key="9">
    <source>
        <dbReference type="ARBA" id="ARBA00049908"/>
    </source>
</evidence>
<evidence type="ECO:0000313" key="13">
    <source>
        <dbReference type="Proteomes" id="UP000314980"/>
    </source>
</evidence>
<dbReference type="Pfam" id="PF08022">
    <property type="entry name" value="FAD_binding_8"/>
    <property type="match status" value="1"/>
</dbReference>
<dbReference type="InterPro" id="IPR017938">
    <property type="entry name" value="Riboflavin_synthase-like_b-brl"/>
</dbReference>
<comment type="catalytic activity">
    <reaction evidence="9">
        <text>NADPH + 2 O2 = 2 superoxide + NADP(+) + H(+)</text>
        <dbReference type="Rhea" id="RHEA:63180"/>
        <dbReference type="ChEBI" id="CHEBI:15378"/>
        <dbReference type="ChEBI" id="CHEBI:15379"/>
        <dbReference type="ChEBI" id="CHEBI:18421"/>
        <dbReference type="ChEBI" id="CHEBI:57783"/>
        <dbReference type="ChEBI" id="CHEBI:58349"/>
    </reaction>
</comment>
<feature type="transmembrane region" description="Helical" evidence="10">
    <location>
        <begin position="100"/>
        <end position="121"/>
    </location>
</feature>
<dbReference type="PANTHER" id="PTHR11972:SF203">
    <property type="entry name" value="NADPH OXIDASE 1"/>
    <property type="match status" value="1"/>
</dbReference>
<feature type="transmembrane region" description="Helical" evidence="10">
    <location>
        <begin position="201"/>
        <end position="221"/>
    </location>
</feature>
<keyword evidence="3 10" id="KW-0812">Transmembrane</keyword>
<accession>A0A4W6ECF7</accession>
<sequence length="546" mass="63524">MGNWIINNGLTSFILVVWMGINTFLFVWFYLFYDLGDQFFYTRHLLGSALAWARAPAAVLNFNCLLILLPVCRNLLSLFRGSFMCCGRTMRKQLDKNLSFHKLVAYMIALMTAVHMIAHLLNVEWYNNSRQGVYDTLSTALSNLEDTDNTTYLNPIRTTDLIPTYFAFTTIAGLTGVIITLALILIITSSMEVIRRSYFEVFWYTHHLFIIFFAGLVFHGAGRIVRSQQKTDPPHNTTFCKDHPEDWGRIPECPIPQFAGGFPQTWMWVIGPMVLYLCERLLRFIRYMQTVRYRKIVMRPSKVLELQLVKNGFKMEVGQYVFINCPAISQLEWHPFTMTSAPEEDFFSIHILPLDFLFCRMGVDGPFGTASEDVFDYEVSMLVGAGIGVTPFASILKSIWYKFKESNPKLRTRKIYFYWLCRETHAFEWFADLLQVLEKEMEERGMGDFLTYKLYLTGWDQVHADHVKVRFDQDTDVVTGLKQKTHYGRPIWDKEFEQVRKENPTSVVGTFLCGPEALAKVLEKKCAKYSDVDPRKTKFYFNKENF</sequence>
<keyword evidence="4" id="KW-0479">Metal-binding</keyword>
<dbReference type="PROSITE" id="PS51384">
    <property type="entry name" value="FAD_FR"/>
    <property type="match status" value="1"/>
</dbReference>
<dbReference type="Pfam" id="PF01794">
    <property type="entry name" value="Ferric_reduct"/>
    <property type="match status" value="1"/>
</dbReference>
<evidence type="ECO:0000256" key="1">
    <source>
        <dbReference type="ARBA" id="ARBA00004141"/>
    </source>
</evidence>
<dbReference type="InterPro" id="IPR013121">
    <property type="entry name" value="Fe_red_NAD-bd_6"/>
</dbReference>
<dbReference type="FunFam" id="3.40.50.80:FF:000004">
    <property type="entry name" value="NADPH oxidase isoform 2"/>
    <property type="match status" value="1"/>
</dbReference>
<feature type="transmembrane region" description="Helical" evidence="10">
    <location>
        <begin position="165"/>
        <end position="189"/>
    </location>
</feature>
<keyword evidence="2" id="KW-0349">Heme</keyword>
<dbReference type="SUPFAM" id="SSF63380">
    <property type="entry name" value="Riboflavin synthase domain-like"/>
    <property type="match status" value="1"/>
</dbReference>
<evidence type="ECO:0000256" key="6">
    <source>
        <dbReference type="ARBA" id="ARBA00023002"/>
    </source>
</evidence>
<dbReference type="GO" id="GO:0043020">
    <property type="term" value="C:NADPH oxidase complex"/>
    <property type="evidence" value="ECO:0007669"/>
    <property type="project" value="TreeGrafter"/>
</dbReference>
<reference evidence="13" key="1">
    <citation type="submission" date="2015-09" db="EMBL/GenBank/DDBJ databases">
        <authorList>
            <person name="Sai Rama Sridatta P."/>
        </authorList>
    </citation>
    <scope>NUCLEOTIDE SEQUENCE [LARGE SCALE GENOMIC DNA]</scope>
</reference>